<gene>
    <name evidence="2" type="ORF">IQ236_05865</name>
</gene>
<accession>A0ABR9U8G5</accession>
<comment type="caution">
    <text evidence="2">The sequence shown here is derived from an EMBL/GenBank/DDBJ whole genome shotgun (WGS) entry which is preliminary data.</text>
</comment>
<dbReference type="InterPro" id="IPR018247">
    <property type="entry name" value="EF_Hand_1_Ca_BS"/>
</dbReference>
<protein>
    <submittedName>
        <fullName evidence="2">AAA family ATPase</fullName>
    </submittedName>
</protein>
<dbReference type="PANTHER" id="PTHR32182">
    <property type="entry name" value="DNA REPLICATION AND REPAIR PROTEIN RECF"/>
    <property type="match status" value="1"/>
</dbReference>
<dbReference type="PROSITE" id="PS00018">
    <property type="entry name" value="EF_HAND_1"/>
    <property type="match status" value="1"/>
</dbReference>
<evidence type="ECO:0000313" key="2">
    <source>
        <dbReference type="EMBL" id="MBE9142749.1"/>
    </source>
</evidence>
<dbReference type="InterPro" id="IPR003395">
    <property type="entry name" value="RecF/RecN/SMC_N"/>
</dbReference>
<reference evidence="2 3" key="1">
    <citation type="submission" date="2020-10" db="EMBL/GenBank/DDBJ databases">
        <authorList>
            <person name="Castelo-Branco R."/>
            <person name="Eusebio N."/>
            <person name="Adriana R."/>
            <person name="Vieira A."/>
            <person name="Brugerolle De Fraissinette N."/>
            <person name="Rezende De Castro R."/>
            <person name="Schneider M.P."/>
            <person name="Vasconcelos V."/>
            <person name="Leao P.N."/>
        </authorList>
    </citation>
    <scope>NUCLEOTIDE SEQUENCE [LARGE SCALE GENOMIC DNA]</scope>
    <source>
        <strain evidence="2 3">LEGE 06226</strain>
    </source>
</reference>
<feature type="domain" description="AAA+ ATPase" evidence="1">
    <location>
        <begin position="22"/>
        <end position="362"/>
    </location>
</feature>
<name>A0ABR9U8G5_9CYAN</name>
<dbReference type="EMBL" id="JADEWU010000008">
    <property type="protein sequence ID" value="MBE9142749.1"/>
    <property type="molecule type" value="Genomic_DNA"/>
</dbReference>
<dbReference type="Proteomes" id="UP000640725">
    <property type="component" value="Unassembled WGS sequence"/>
</dbReference>
<dbReference type="PANTHER" id="PTHR32182:SF23">
    <property type="entry name" value="ATP BINDING PROTEIN"/>
    <property type="match status" value="1"/>
</dbReference>
<evidence type="ECO:0000313" key="3">
    <source>
        <dbReference type="Proteomes" id="UP000640725"/>
    </source>
</evidence>
<dbReference type="RefSeq" id="WP_193868388.1">
    <property type="nucleotide sequence ID" value="NZ_JADEWU010000008.1"/>
</dbReference>
<dbReference type="Pfam" id="PF02463">
    <property type="entry name" value="SMC_N"/>
    <property type="match status" value="1"/>
</dbReference>
<evidence type="ECO:0000259" key="1">
    <source>
        <dbReference type="SMART" id="SM00382"/>
    </source>
</evidence>
<dbReference type="InterPro" id="IPR003593">
    <property type="entry name" value="AAA+_ATPase"/>
</dbReference>
<sequence length="445" mass="52049">MYIEELHLQNFRGFKELKLQFPRNLAVIIGVNGSGKSSILDAIAIFLEFYVSKIMFKTRRNKSTSSDKTALTKDDIYIKSHESYNLIQVVIEPYKKISWSIRKSKDNSKNQKVEKQELLNHIKNTLEDLGNDPSLSLPVLVYYQTHRMVLTFPSQLRLYSLTTAIRPGNQLKAYEGAFSNEVNNFQDFFQWFKEEEDYENEIRLRENTNYRNKNLEVVRTAITKFLNHFPQTYFSNLHVVRLRTDQELETRRFTPTLTIEKNGQNFKLEKLSDGEKMLLMVVTDLAKRLAILNPSVEEPEKVLEGKGIVLIDEVDLHLHPQWQRIVVPALTNTFPNCQFIVTTHSPQVLSRVHKENVFILENYQVIEETPYTFGKDSNSILYELMGVTERPLEVQQQLDECFQLIDDNKIEDAKIKLKKLTNLLGEDDPELVRAYTLINFFNRKE</sequence>
<dbReference type="SUPFAM" id="SSF52540">
    <property type="entry name" value="P-loop containing nucleoside triphosphate hydrolases"/>
    <property type="match status" value="1"/>
</dbReference>
<dbReference type="InterPro" id="IPR027417">
    <property type="entry name" value="P-loop_NTPase"/>
</dbReference>
<proteinExistence type="predicted"/>
<dbReference type="SMART" id="SM00382">
    <property type="entry name" value="AAA"/>
    <property type="match status" value="1"/>
</dbReference>
<dbReference type="Gene3D" id="3.40.50.300">
    <property type="entry name" value="P-loop containing nucleotide triphosphate hydrolases"/>
    <property type="match status" value="1"/>
</dbReference>
<organism evidence="2 3">
    <name type="scientific">Planktothrix mougeotii LEGE 06226</name>
    <dbReference type="NCBI Taxonomy" id="1828728"/>
    <lineage>
        <taxon>Bacteria</taxon>
        <taxon>Bacillati</taxon>
        <taxon>Cyanobacteriota</taxon>
        <taxon>Cyanophyceae</taxon>
        <taxon>Oscillatoriophycideae</taxon>
        <taxon>Oscillatoriales</taxon>
        <taxon>Microcoleaceae</taxon>
        <taxon>Planktothrix</taxon>
    </lineage>
</organism>
<keyword evidence="3" id="KW-1185">Reference proteome</keyword>